<dbReference type="InterPro" id="IPR000795">
    <property type="entry name" value="T_Tr_GTP-bd_dom"/>
</dbReference>
<dbReference type="InterPro" id="IPR027417">
    <property type="entry name" value="P-loop_NTPase"/>
</dbReference>
<dbReference type="GO" id="GO:0042256">
    <property type="term" value="P:cytosolic ribosome assembly"/>
    <property type="evidence" value="ECO:0007669"/>
    <property type="project" value="TreeGrafter"/>
</dbReference>
<feature type="domain" description="Tr-type G" evidence="1">
    <location>
        <begin position="18"/>
        <end position="48"/>
    </location>
</feature>
<dbReference type="PANTHER" id="PTHR42908:SF3">
    <property type="entry name" value="ELONGATION FACTOR-LIKE GTPASE 1"/>
    <property type="match status" value="1"/>
</dbReference>
<dbReference type="Pfam" id="PF00009">
    <property type="entry name" value="GTP_EFTU"/>
    <property type="match status" value="1"/>
</dbReference>
<proteinExistence type="predicted"/>
<dbReference type="GO" id="GO:0043022">
    <property type="term" value="F:ribosome binding"/>
    <property type="evidence" value="ECO:0007669"/>
    <property type="project" value="TreeGrafter"/>
</dbReference>
<accession>A0A8C0W1Z0</accession>
<dbReference type="GO" id="GO:1990904">
    <property type="term" value="C:ribonucleoprotein complex"/>
    <property type="evidence" value="ECO:0007669"/>
    <property type="project" value="TreeGrafter"/>
</dbReference>
<dbReference type="GO" id="GO:0005829">
    <property type="term" value="C:cytosol"/>
    <property type="evidence" value="ECO:0007669"/>
    <property type="project" value="TreeGrafter"/>
</dbReference>
<evidence type="ECO:0000259" key="1">
    <source>
        <dbReference type="Pfam" id="PF00009"/>
    </source>
</evidence>
<sequence length="59" mass="6647">IVLNSVDEMIELQKNTANTRNIWVLAHVDHGKTILSDCIISKNGIISTYLAGKFRRSTF</sequence>
<organism evidence="2">
    <name type="scientific">Castor canadensis</name>
    <name type="common">American beaver</name>
    <dbReference type="NCBI Taxonomy" id="51338"/>
    <lineage>
        <taxon>Eukaryota</taxon>
        <taxon>Metazoa</taxon>
        <taxon>Chordata</taxon>
        <taxon>Craniata</taxon>
        <taxon>Vertebrata</taxon>
        <taxon>Euteleostomi</taxon>
        <taxon>Mammalia</taxon>
        <taxon>Eutheria</taxon>
        <taxon>Euarchontoglires</taxon>
        <taxon>Glires</taxon>
        <taxon>Rodentia</taxon>
        <taxon>Castorimorpha</taxon>
        <taxon>Castoridae</taxon>
        <taxon>Castor</taxon>
    </lineage>
</organism>
<dbReference type="GO" id="GO:0003924">
    <property type="term" value="F:GTPase activity"/>
    <property type="evidence" value="ECO:0007669"/>
    <property type="project" value="InterPro"/>
</dbReference>
<dbReference type="AlphaFoldDB" id="A0A8C0W1Z0"/>
<evidence type="ECO:0000313" key="2">
    <source>
        <dbReference type="Ensembl" id="ENSCCNP00000003158.1"/>
    </source>
</evidence>
<dbReference type="PANTHER" id="PTHR42908">
    <property type="entry name" value="TRANSLATION ELONGATION FACTOR-RELATED"/>
    <property type="match status" value="1"/>
</dbReference>
<reference evidence="2" key="1">
    <citation type="submission" date="2023-09" db="UniProtKB">
        <authorList>
            <consortium name="Ensembl"/>
        </authorList>
    </citation>
    <scope>IDENTIFICATION</scope>
</reference>
<dbReference type="SUPFAM" id="SSF52540">
    <property type="entry name" value="P-loop containing nucleoside triphosphate hydrolases"/>
    <property type="match status" value="1"/>
</dbReference>
<dbReference type="Ensembl" id="ENSCCNT00000004167.1">
    <property type="protein sequence ID" value="ENSCCNP00000003158.1"/>
    <property type="gene ID" value="ENSCCNG00000003418.1"/>
</dbReference>
<name>A0A8C0W1Z0_CASCN</name>
<dbReference type="Gene3D" id="3.40.50.300">
    <property type="entry name" value="P-loop containing nucleotide triphosphate hydrolases"/>
    <property type="match status" value="1"/>
</dbReference>
<protein>
    <recommendedName>
        <fullName evidence="1">Tr-type G domain-containing protein</fullName>
    </recommendedName>
</protein>
<dbReference type="GO" id="GO:0005525">
    <property type="term" value="F:GTP binding"/>
    <property type="evidence" value="ECO:0007669"/>
    <property type="project" value="InterPro"/>
</dbReference>